<keyword evidence="1" id="KW-1133">Transmembrane helix</keyword>
<evidence type="ECO:0000256" key="1">
    <source>
        <dbReference type="SAM" id="Phobius"/>
    </source>
</evidence>
<accession>A0A6J5MH44</accession>
<evidence type="ECO:0000313" key="2">
    <source>
        <dbReference type="EMBL" id="CAB4144396.1"/>
    </source>
</evidence>
<organism evidence="2">
    <name type="scientific">uncultured Caudovirales phage</name>
    <dbReference type="NCBI Taxonomy" id="2100421"/>
    <lineage>
        <taxon>Viruses</taxon>
        <taxon>Duplodnaviria</taxon>
        <taxon>Heunggongvirae</taxon>
        <taxon>Uroviricota</taxon>
        <taxon>Caudoviricetes</taxon>
        <taxon>Peduoviridae</taxon>
        <taxon>Maltschvirus</taxon>
        <taxon>Maltschvirus maltsch</taxon>
    </lineage>
</organism>
<sequence>MIKNFIWHLLSDKSPLNGAVAIGVGAFLMMCVFALSDIGTGLFQKDLVVSDTIYHSFVAIVFAAFFKSLYENVKGNKNLTND</sequence>
<keyword evidence="1" id="KW-0812">Transmembrane</keyword>
<keyword evidence="1" id="KW-0472">Membrane</keyword>
<gene>
    <name evidence="2" type="ORF">UFOVP463_37</name>
</gene>
<feature type="transmembrane region" description="Helical" evidence="1">
    <location>
        <begin position="52"/>
        <end position="70"/>
    </location>
</feature>
<reference evidence="2" key="1">
    <citation type="submission" date="2020-04" db="EMBL/GenBank/DDBJ databases">
        <authorList>
            <person name="Chiriac C."/>
            <person name="Salcher M."/>
            <person name="Ghai R."/>
            <person name="Kavagutti S V."/>
        </authorList>
    </citation>
    <scope>NUCLEOTIDE SEQUENCE</scope>
</reference>
<protein>
    <submittedName>
        <fullName evidence="2">Uncharacterized protein</fullName>
    </submittedName>
</protein>
<proteinExistence type="predicted"/>
<name>A0A6J5MH44_9CAUD</name>
<dbReference type="EMBL" id="LR796433">
    <property type="protein sequence ID" value="CAB4144396.1"/>
    <property type="molecule type" value="Genomic_DNA"/>
</dbReference>
<feature type="transmembrane region" description="Helical" evidence="1">
    <location>
        <begin position="20"/>
        <end position="40"/>
    </location>
</feature>